<protein>
    <submittedName>
        <fullName evidence="2">DUF1524 domain-containing protein</fullName>
    </submittedName>
</protein>
<keyword evidence="3" id="KW-1185">Reference proteome</keyword>
<dbReference type="InterPro" id="IPR011089">
    <property type="entry name" value="GmrSD_C"/>
</dbReference>
<dbReference type="AlphaFoldDB" id="A0A6G9YQQ3"/>
<name>A0A6G9YQQ3_9NOCA</name>
<feature type="domain" description="GmrSD restriction endonucleases C-terminal" evidence="1">
    <location>
        <begin position="103"/>
        <end position="236"/>
    </location>
</feature>
<proteinExistence type="predicted"/>
<dbReference type="Proteomes" id="UP000503540">
    <property type="component" value="Chromosome"/>
</dbReference>
<dbReference type="KEGG" id="nah:F5544_38395"/>
<evidence type="ECO:0000313" key="3">
    <source>
        <dbReference type="Proteomes" id="UP000503540"/>
    </source>
</evidence>
<sequence length="244" mass="27292">MDARASRRRRFRRGAGAALVLALCVGAAGLALWLNHRDIAEPRQSTQSSTTSFPPDAQQARNMLSALTVAWNDHWESYARNAFGPGWAGRGGEPTLAGGCTARDVVLRRDLREIKAAQRDPCTVLSGVVDDPYSGIRLSYNRFKAGDIEIDHLVALGDAWRSGAWAWPDEQRERFANDVDNLLVVRKQANQDKGSKSPDRWRPRPEYWCEYGKRWVAVKSRYGLHVTPPERDALTQLLDACPPP</sequence>
<dbReference type="PANTHER" id="PTHR24094:SF15">
    <property type="entry name" value="AMP-DEPENDENT SYNTHETASE_LIGASE DOMAIN-CONTAINING PROTEIN-RELATED"/>
    <property type="match status" value="1"/>
</dbReference>
<reference evidence="2 3" key="1">
    <citation type="journal article" date="2019" name="ACS Chem. Biol.">
        <title>Identification and Mobilization of a Cryptic Antibiotic Biosynthesis Gene Locus from a Human-Pathogenic Nocardia Isolate.</title>
        <authorList>
            <person name="Herisse M."/>
            <person name="Ishida K."/>
            <person name="Porter J.L."/>
            <person name="Howden B."/>
            <person name="Hertweck C."/>
            <person name="Stinear T.P."/>
            <person name="Pidot S.J."/>
        </authorList>
    </citation>
    <scope>NUCLEOTIDE SEQUENCE [LARGE SCALE GENOMIC DNA]</scope>
    <source>
        <strain evidence="2 3">AUSMDU00012717</strain>
    </source>
</reference>
<evidence type="ECO:0000313" key="2">
    <source>
        <dbReference type="EMBL" id="QIS15501.1"/>
    </source>
</evidence>
<dbReference type="PANTHER" id="PTHR24094">
    <property type="entry name" value="SECRETED PROTEIN"/>
    <property type="match status" value="1"/>
</dbReference>
<evidence type="ECO:0000259" key="1">
    <source>
        <dbReference type="Pfam" id="PF07510"/>
    </source>
</evidence>
<organism evidence="2 3">
    <name type="scientific">Nocardia arthritidis</name>
    <dbReference type="NCBI Taxonomy" id="228602"/>
    <lineage>
        <taxon>Bacteria</taxon>
        <taxon>Bacillati</taxon>
        <taxon>Actinomycetota</taxon>
        <taxon>Actinomycetes</taxon>
        <taxon>Mycobacteriales</taxon>
        <taxon>Nocardiaceae</taxon>
        <taxon>Nocardia</taxon>
    </lineage>
</organism>
<accession>A0A6G9YQQ3</accession>
<dbReference type="EMBL" id="CP046172">
    <property type="protein sequence ID" value="QIS15501.1"/>
    <property type="molecule type" value="Genomic_DNA"/>
</dbReference>
<gene>
    <name evidence="2" type="ORF">F5544_38395</name>
</gene>
<dbReference type="RefSeq" id="WP_167477741.1">
    <property type="nucleotide sequence ID" value="NZ_CP046172.1"/>
</dbReference>
<dbReference type="Pfam" id="PF07510">
    <property type="entry name" value="GmrSD_C"/>
    <property type="match status" value="1"/>
</dbReference>